<dbReference type="AlphaFoldDB" id="W9QNC5"/>
<protein>
    <recommendedName>
        <fullName evidence="3">F-box associated domain-containing protein</fullName>
    </recommendedName>
</protein>
<keyword evidence="2" id="KW-1185">Reference proteome</keyword>
<sequence>MGPYCGRNPAKTATQIAGQVQVRLQTLEFSHLKPKLRPNLSPVFQCASSTERHFIYFRLRGTQFTKLEHAPTTASYLWPVGSSNGITCFVIVSTYNHEYRSKCITILWNPSIHEHPLEIRPPPLGPESMVQPEFCAAIGHDPRTGDYKVVLVNYGRGEPLAHVYALKSQRWKQIDIDENVDAKLRCDRVKIDRWPVFG</sequence>
<proteinExistence type="predicted"/>
<dbReference type="PANTHER" id="PTHR31672">
    <property type="entry name" value="BNACNNG10540D PROTEIN"/>
    <property type="match status" value="1"/>
</dbReference>
<dbReference type="Proteomes" id="UP000030645">
    <property type="component" value="Unassembled WGS sequence"/>
</dbReference>
<reference evidence="2" key="1">
    <citation type="submission" date="2013-01" db="EMBL/GenBank/DDBJ databases">
        <title>Draft Genome Sequence of a Mulberry Tree, Morus notabilis C.K. Schneid.</title>
        <authorList>
            <person name="He N."/>
            <person name="Zhao S."/>
        </authorList>
    </citation>
    <scope>NUCLEOTIDE SEQUENCE</scope>
</reference>
<name>W9QNC5_9ROSA</name>
<gene>
    <name evidence="1" type="ORF">L484_010306</name>
</gene>
<dbReference type="EMBL" id="KE343877">
    <property type="protein sequence ID" value="EXB44615.1"/>
    <property type="molecule type" value="Genomic_DNA"/>
</dbReference>
<accession>W9QNC5</accession>
<dbReference type="PANTHER" id="PTHR31672:SF13">
    <property type="entry name" value="F-BOX PROTEIN CPR30-LIKE"/>
    <property type="match status" value="1"/>
</dbReference>
<evidence type="ECO:0008006" key="3">
    <source>
        <dbReference type="Google" id="ProtNLM"/>
    </source>
</evidence>
<evidence type="ECO:0000313" key="1">
    <source>
        <dbReference type="EMBL" id="EXB44615.1"/>
    </source>
</evidence>
<organism evidence="1 2">
    <name type="scientific">Morus notabilis</name>
    <dbReference type="NCBI Taxonomy" id="981085"/>
    <lineage>
        <taxon>Eukaryota</taxon>
        <taxon>Viridiplantae</taxon>
        <taxon>Streptophyta</taxon>
        <taxon>Embryophyta</taxon>
        <taxon>Tracheophyta</taxon>
        <taxon>Spermatophyta</taxon>
        <taxon>Magnoliopsida</taxon>
        <taxon>eudicotyledons</taxon>
        <taxon>Gunneridae</taxon>
        <taxon>Pentapetalae</taxon>
        <taxon>rosids</taxon>
        <taxon>fabids</taxon>
        <taxon>Rosales</taxon>
        <taxon>Moraceae</taxon>
        <taxon>Moreae</taxon>
        <taxon>Morus</taxon>
    </lineage>
</organism>
<evidence type="ECO:0000313" key="2">
    <source>
        <dbReference type="Proteomes" id="UP000030645"/>
    </source>
</evidence>
<dbReference type="InterPro" id="IPR050796">
    <property type="entry name" value="SCF_F-box_component"/>
</dbReference>